<dbReference type="InterPro" id="IPR006102">
    <property type="entry name" value="Ig-like_GH2"/>
</dbReference>
<dbReference type="SUPFAM" id="SSF49785">
    <property type="entry name" value="Galactose-binding domain-like"/>
    <property type="match status" value="1"/>
</dbReference>
<dbReference type="Gene3D" id="2.60.40.10">
    <property type="entry name" value="Immunoglobulins"/>
    <property type="match status" value="1"/>
</dbReference>
<dbReference type="Pfam" id="PF02836">
    <property type="entry name" value="Glyco_hydro_2_C"/>
    <property type="match status" value="1"/>
</dbReference>
<dbReference type="InterPro" id="IPR006103">
    <property type="entry name" value="Glyco_hydro_2_cat"/>
</dbReference>
<evidence type="ECO:0000259" key="7">
    <source>
        <dbReference type="Pfam" id="PF00703"/>
    </source>
</evidence>
<dbReference type="InterPro" id="IPR008979">
    <property type="entry name" value="Galactose-bd-like_sf"/>
</dbReference>
<dbReference type="GO" id="GO:0005975">
    <property type="term" value="P:carbohydrate metabolic process"/>
    <property type="evidence" value="ECO:0007669"/>
    <property type="project" value="InterPro"/>
</dbReference>
<dbReference type="EC" id="3.2.1.31" evidence="2"/>
<evidence type="ECO:0000256" key="4">
    <source>
        <dbReference type="ARBA" id="ARBA00022801"/>
    </source>
</evidence>
<name>A0AA35LQK0_9HYPO</name>
<dbReference type="InterPro" id="IPR013783">
    <property type="entry name" value="Ig-like_fold"/>
</dbReference>
<dbReference type="SUPFAM" id="SSF51445">
    <property type="entry name" value="(Trans)glycosidases"/>
    <property type="match status" value="1"/>
</dbReference>
<protein>
    <recommendedName>
        <fullName evidence="3">Beta-glucuronidase</fullName>
        <ecNumber evidence="2">3.2.1.31</ecNumber>
    </recommendedName>
</protein>
<evidence type="ECO:0000256" key="3">
    <source>
        <dbReference type="ARBA" id="ARBA00016205"/>
    </source>
</evidence>
<dbReference type="Pfam" id="PF00703">
    <property type="entry name" value="Glyco_hydro_2"/>
    <property type="match status" value="1"/>
</dbReference>
<comment type="caution">
    <text evidence="10">The sequence shown here is derived from an EMBL/GenBank/DDBJ whole genome shotgun (WGS) entry which is preliminary data.</text>
</comment>
<evidence type="ECO:0000313" key="10">
    <source>
        <dbReference type="EMBL" id="CAI6029397.1"/>
    </source>
</evidence>
<evidence type="ECO:0000259" key="8">
    <source>
        <dbReference type="Pfam" id="PF02836"/>
    </source>
</evidence>
<evidence type="ECO:0000259" key="9">
    <source>
        <dbReference type="Pfam" id="PF02837"/>
    </source>
</evidence>
<evidence type="ECO:0000256" key="6">
    <source>
        <dbReference type="RuleBase" id="RU361154"/>
    </source>
</evidence>
<dbReference type="GO" id="GO:0019391">
    <property type="term" value="P:glucuronoside catabolic process"/>
    <property type="evidence" value="ECO:0007669"/>
    <property type="project" value="TreeGrafter"/>
</dbReference>
<accession>A0AA35LQK0</accession>
<dbReference type="PANTHER" id="PTHR10066:SF67">
    <property type="entry name" value="BETA-GLUCURONIDASE"/>
    <property type="match status" value="1"/>
</dbReference>
<gene>
    <name evidence="10" type="ORF">CCHLO57077_00017148</name>
</gene>
<evidence type="ECO:0000256" key="5">
    <source>
        <dbReference type="ARBA" id="ARBA00023295"/>
    </source>
</evidence>
<evidence type="ECO:0000256" key="1">
    <source>
        <dbReference type="ARBA" id="ARBA00007401"/>
    </source>
</evidence>
<dbReference type="Pfam" id="PF02837">
    <property type="entry name" value="Glyco_hydro_2_N"/>
    <property type="match status" value="1"/>
</dbReference>
<dbReference type="NCBIfam" id="NF007538">
    <property type="entry name" value="PRK10150.1"/>
    <property type="match status" value="1"/>
</dbReference>
<dbReference type="Proteomes" id="UP001160390">
    <property type="component" value="Unassembled WGS sequence"/>
</dbReference>
<dbReference type="PROSITE" id="PS00719">
    <property type="entry name" value="GLYCOSYL_HYDROL_F2_1"/>
    <property type="match status" value="1"/>
</dbReference>
<dbReference type="EMBL" id="CABFNP030000509">
    <property type="protein sequence ID" value="CAI6029397.1"/>
    <property type="molecule type" value="Genomic_DNA"/>
</dbReference>
<keyword evidence="11" id="KW-1185">Reference proteome</keyword>
<dbReference type="GO" id="GO:0004566">
    <property type="term" value="F:beta-glucuronidase activity"/>
    <property type="evidence" value="ECO:0007669"/>
    <property type="project" value="UniProtKB-EC"/>
</dbReference>
<sequence length="605" mass="68227">MLRPQANAIRELLSLDGVWNFQLAASTDFESETTWKNVISSKLQVPVPASYNDVLADDGIKDHVGWVTYQRFVTVPRGWAGTRIFIRLDAATHQGRVYVNDAFVTEHVGGYTPFEANITHLVSAGEKVRLTILVNNELTWDTIPPGKIEVLENGKRKQNYQHDFFNYAGLARSVWLYSTPELAISDVAVTADLVENKTGIVNFELESSQPLPEKRFRVSLLDEDEVAVAQATGGKGQLTVQSVTPWAPGAAYLYRLRVEIVSEDAAADIIDVYELSIGFRSIKVKGNKFYINEKPFYFTGFGKHEDSPVRGKGHDAAFMIHDYRLMKWMGANSFRTSHYPYAEEVLDYADRHGVVVIDETAAVGLHLGINGGIFGGKQPPTFSPDTINERTREAHAQNIRELITRDKHHPSVVMWSLTNEPAASEEGAREYFEPLVALARQLDPHRPMCYSNMIHSSPDADRIADLFDVVGINRYYGWYTQTGDLEAAEIMLEKELRGWAAKYGQPLIITEYGTDTVAGLHAVGDVPWSEEYQCRFLDMYHRVFDRVDSVIGEHVWNFADFQCPPRIVRVDGNKKGVFTRDRKPKGAVHLLRTRWTGEKSQTHGD</sequence>
<organism evidence="10 11">
    <name type="scientific">Clonostachys chloroleuca</name>
    <dbReference type="NCBI Taxonomy" id="1926264"/>
    <lineage>
        <taxon>Eukaryota</taxon>
        <taxon>Fungi</taxon>
        <taxon>Dikarya</taxon>
        <taxon>Ascomycota</taxon>
        <taxon>Pezizomycotina</taxon>
        <taxon>Sordariomycetes</taxon>
        <taxon>Hypocreomycetidae</taxon>
        <taxon>Hypocreales</taxon>
        <taxon>Bionectriaceae</taxon>
        <taxon>Clonostachys</taxon>
    </lineage>
</organism>
<dbReference type="FunFam" id="2.60.120.260:FF:000027">
    <property type="entry name" value="Beta-glucuronidase"/>
    <property type="match status" value="1"/>
</dbReference>
<dbReference type="InterPro" id="IPR006104">
    <property type="entry name" value="Glyco_hydro_2_N"/>
</dbReference>
<dbReference type="AlphaFoldDB" id="A0AA35LQK0"/>
<feature type="domain" description="Glycosyl hydrolases family 2 sugar binding" evidence="9">
    <location>
        <begin position="14"/>
        <end position="180"/>
    </location>
</feature>
<dbReference type="PRINTS" id="PR00132">
    <property type="entry name" value="GLHYDRLASE2"/>
</dbReference>
<evidence type="ECO:0000256" key="2">
    <source>
        <dbReference type="ARBA" id="ARBA00012761"/>
    </source>
</evidence>
<comment type="similarity">
    <text evidence="1 6">Belongs to the glycosyl hydrolase 2 family.</text>
</comment>
<dbReference type="InterPro" id="IPR036156">
    <property type="entry name" value="Beta-gal/glucu_dom_sf"/>
</dbReference>
<dbReference type="Gene3D" id="2.60.120.260">
    <property type="entry name" value="Galactose-binding domain-like"/>
    <property type="match status" value="1"/>
</dbReference>
<dbReference type="InterPro" id="IPR023230">
    <property type="entry name" value="Glyco_hydro_2_CS"/>
</dbReference>
<evidence type="ECO:0000313" key="11">
    <source>
        <dbReference type="Proteomes" id="UP001160390"/>
    </source>
</evidence>
<keyword evidence="5 6" id="KW-0326">Glycosidase</keyword>
<reference evidence="10" key="1">
    <citation type="submission" date="2023-01" db="EMBL/GenBank/DDBJ databases">
        <authorList>
            <person name="Piombo E."/>
        </authorList>
    </citation>
    <scope>NUCLEOTIDE SEQUENCE</scope>
</reference>
<dbReference type="SUPFAM" id="SSF49303">
    <property type="entry name" value="beta-Galactosidase/glucuronidase domain"/>
    <property type="match status" value="1"/>
</dbReference>
<dbReference type="InterPro" id="IPR017853">
    <property type="entry name" value="GH"/>
</dbReference>
<dbReference type="PANTHER" id="PTHR10066">
    <property type="entry name" value="BETA-GLUCURONIDASE"/>
    <property type="match status" value="1"/>
</dbReference>
<keyword evidence="4 6" id="KW-0378">Hydrolase</keyword>
<feature type="domain" description="Glycoside hydrolase family 2 immunoglobulin-like beta-sandwich" evidence="7">
    <location>
        <begin position="183"/>
        <end position="280"/>
    </location>
</feature>
<feature type="domain" description="Glycoside hydrolase family 2 catalytic" evidence="8">
    <location>
        <begin position="282"/>
        <end position="596"/>
    </location>
</feature>
<proteinExistence type="inferred from homology"/>
<dbReference type="Gene3D" id="3.20.20.80">
    <property type="entry name" value="Glycosidases"/>
    <property type="match status" value="1"/>
</dbReference>
<dbReference type="InterPro" id="IPR006101">
    <property type="entry name" value="Glyco_hydro_2"/>
</dbReference>
<dbReference type="FunFam" id="3.20.20.80:FF:000080">
    <property type="entry name" value="Beta-glucuronidase UidA"/>
    <property type="match status" value="1"/>
</dbReference>
<dbReference type="GO" id="GO:0030246">
    <property type="term" value="F:carbohydrate binding"/>
    <property type="evidence" value="ECO:0007669"/>
    <property type="project" value="TreeGrafter"/>
</dbReference>